<evidence type="ECO:0000313" key="2">
    <source>
        <dbReference type="EMBL" id="QSW91400.1"/>
    </source>
</evidence>
<dbReference type="Proteomes" id="UP000663440">
    <property type="component" value="Chromosome"/>
</dbReference>
<organism evidence="2 3">
    <name type="scientific">Flavobacterium endoglycinae</name>
    <dbReference type="NCBI Taxonomy" id="2816357"/>
    <lineage>
        <taxon>Bacteria</taxon>
        <taxon>Pseudomonadati</taxon>
        <taxon>Bacteroidota</taxon>
        <taxon>Flavobacteriia</taxon>
        <taxon>Flavobacteriales</taxon>
        <taxon>Flavobacteriaceae</taxon>
        <taxon>Flavobacterium</taxon>
    </lineage>
</organism>
<dbReference type="SMART" id="SM01321">
    <property type="entry name" value="Y1_Tnp"/>
    <property type="match status" value="1"/>
</dbReference>
<gene>
    <name evidence="2" type="primary">tnpA</name>
    <name evidence="2" type="ORF">J0383_11495</name>
</gene>
<dbReference type="PANTHER" id="PTHR33360">
    <property type="entry name" value="TRANSPOSASE FOR INSERTION SEQUENCE ELEMENT IS200"/>
    <property type="match status" value="1"/>
</dbReference>
<reference evidence="2 3" key="1">
    <citation type="submission" date="2021-03" db="EMBL/GenBank/DDBJ databases">
        <title>Flavobacterium kribbensis sp. nov, an endophytic bacteria, isolated from soybean.</title>
        <authorList>
            <person name="Lee J."/>
            <person name="Seo J."/>
        </authorList>
    </citation>
    <scope>NUCLEOTIDE SEQUENCE [LARGE SCALE GENOMIC DNA]</scope>
    <source>
        <strain evidence="2 3">BB8</strain>
    </source>
</reference>
<dbReference type="InterPro" id="IPR036515">
    <property type="entry name" value="Transposase_17_sf"/>
</dbReference>
<name>A0ABX7QJW8_9FLAO</name>
<dbReference type="NCBIfam" id="NF033573">
    <property type="entry name" value="transpos_IS200"/>
    <property type="match status" value="1"/>
</dbReference>
<evidence type="ECO:0000259" key="1">
    <source>
        <dbReference type="SMART" id="SM01321"/>
    </source>
</evidence>
<dbReference type="InterPro" id="IPR002686">
    <property type="entry name" value="Transposase_17"/>
</dbReference>
<dbReference type="Pfam" id="PF01797">
    <property type="entry name" value="Y1_Tnp"/>
    <property type="match status" value="1"/>
</dbReference>
<sequence>MANTYSQLYIQIVFAVKGRQNLISTKWKDEIYKYITGIITNQKQKLIAINGMPDHIHILVGIKPDISLSVLVRDIKSSSSKFINEQKWINGKFEWQTGFGAFSYSHSQLGNVIKYIENQEEHHKIRTFKEEYISFLKLFCIDFKNEYIFEEI</sequence>
<dbReference type="EMBL" id="CP071448">
    <property type="protein sequence ID" value="QSW91400.1"/>
    <property type="molecule type" value="Genomic_DNA"/>
</dbReference>
<dbReference type="PANTHER" id="PTHR33360:SF2">
    <property type="entry name" value="TRANSPOSASE FOR INSERTION SEQUENCE ELEMENT IS200"/>
    <property type="match status" value="1"/>
</dbReference>
<evidence type="ECO:0000313" key="3">
    <source>
        <dbReference type="Proteomes" id="UP000663440"/>
    </source>
</evidence>
<dbReference type="RefSeq" id="WP_207298518.1">
    <property type="nucleotide sequence ID" value="NZ_CP071448.1"/>
</dbReference>
<dbReference type="SUPFAM" id="SSF143422">
    <property type="entry name" value="Transposase IS200-like"/>
    <property type="match status" value="1"/>
</dbReference>
<keyword evidence="3" id="KW-1185">Reference proteome</keyword>
<feature type="domain" description="Transposase IS200-like" evidence="1">
    <location>
        <begin position="5"/>
        <end position="119"/>
    </location>
</feature>
<accession>A0ABX7QJW8</accession>
<proteinExistence type="predicted"/>
<dbReference type="Gene3D" id="3.30.70.1290">
    <property type="entry name" value="Transposase IS200-like"/>
    <property type="match status" value="1"/>
</dbReference>
<protein>
    <submittedName>
        <fullName evidence="2">IS200/IS605 family transposase</fullName>
    </submittedName>
</protein>